<keyword evidence="2" id="KW-1185">Reference proteome</keyword>
<dbReference type="Proteomes" id="UP000827889">
    <property type="component" value="Chromosome 5"/>
</dbReference>
<dbReference type="PANTHER" id="PTHR11802:SF224">
    <property type="entry name" value="SERINE CARBOXYPEPTIDASE-LIKE 7 ISOFORM X1"/>
    <property type="match status" value="1"/>
</dbReference>
<protein>
    <submittedName>
        <fullName evidence="3">Serine carboxypeptidase-like 52</fullName>
    </submittedName>
</protein>
<dbReference type="Pfam" id="PF00450">
    <property type="entry name" value="Peptidase_S10"/>
    <property type="match status" value="1"/>
</dbReference>
<proteinExistence type="inferred from homology"/>
<dbReference type="RefSeq" id="XP_048135619.1">
    <property type="nucleotide sequence ID" value="XM_048279662.1"/>
</dbReference>
<gene>
    <name evidence="3" type="primary">LOC115755178</name>
</gene>
<dbReference type="Gene3D" id="3.40.50.1820">
    <property type="entry name" value="alpha/beta hydrolase"/>
    <property type="match status" value="1"/>
</dbReference>
<comment type="similarity">
    <text evidence="1">Belongs to the peptidase S10 family.</text>
</comment>
<dbReference type="SUPFAM" id="SSF53474">
    <property type="entry name" value="alpha/beta-Hydrolases"/>
    <property type="match status" value="1"/>
</dbReference>
<dbReference type="PANTHER" id="PTHR11802">
    <property type="entry name" value="SERINE PROTEASE FAMILY S10 SERINE CARBOXYPEPTIDASE"/>
    <property type="match status" value="1"/>
</dbReference>
<organism evidence="2 3">
    <name type="scientific">Rhodamnia argentea</name>
    <dbReference type="NCBI Taxonomy" id="178133"/>
    <lineage>
        <taxon>Eukaryota</taxon>
        <taxon>Viridiplantae</taxon>
        <taxon>Streptophyta</taxon>
        <taxon>Embryophyta</taxon>
        <taxon>Tracheophyta</taxon>
        <taxon>Spermatophyta</taxon>
        <taxon>Magnoliopsida</taxon>
        <taxon>eudicotyledons</taxon>
        <taxon>Gunneridae</taxon>
        <taxon>Pentapetalae</taxon>
        <taxon>rosids</taxon>
        <taxon>malvids</taxon>
        <taxon>Myrtales</taxon>
        <taxon>Myrtaceae</taxon>
        <taxon>Myrtoideae</taxon>
        <taxon>Myrteae</taxon>
        <taxon>Australasian group</taxon>
        <taxon>Rhodamnia</taxon>
    </lineage>
</organism>
<dbReference type="GeneID" id="115755178"/>
<sequence length="182" mass="21002">MAPKSTVGDAWDPSLVNRDPTFLLPPLEIPGPWCRFYDHLYSYTWANDRTVQEALHIRPGTIRTWARCNESLSYTYTVTDVVDYHEELLKRGYRALIYSGDHDMVIPYVGTLAWIDTLNLTISHDWEAWVIDGQVAGYTTLYSYGEAYLTYATVKAGGHTAPSYKPKECFAMVDRWFAYFYL</sequence>
<evidence type="ECO:0000313" key="3">
    <source>
        <dbReference type="RefSeq" id="XP_048135619.1"/>
    </source>
</evidence>
<reference evidence="3" key="1">
    <citation type="submission" date="2025-08" db="UniProtKB">
        <authorList>
            <consortium name="RefSeq"/>
        </authorList>
    </citation>
    <scope>IDENTIFICATION</scope>
    <source>
        <tissue evidence="3">Leaf</tissue>
    </source>
</reference>
<dbReference type="InterPro" id="IPR029058">
    <property type="entry name" value="AB_hydrolase_fold"/>
</dbReference>
<name>A0ABM3HG80_9MYRT</name>
<evidence type="ECO:0000313" key="2">
    <source>
        <dbReference type="Proteomes" id="UP000827889"/>
    </source>
</evidence>
<dbReference type="InterPro" id="IPR001563">
    <property type="entry name" value="Peptidase_S10"/>
</dbReference>
<accession>A0ABM3HG80</accession>
<evidence type="ECO:0000256" key="1">
    <source>
        <dbReference type="ARBA" id="ARBA00009431"/>
    </source>
</evidence>